<accession>A0A934VLR5</accession>
<dbReference type="AlphaFoldDB" id="A0A934VLR5"/>
<evidence type="ECO:0000256" key="1">
    <source>
        <dbReference type="SAM" id="MobiDB-lite"/>
    </source>
</evidence>
<organism evidence="2 3">
    <name type="scientific">Roseibacillus ishigakijimensis</name>
    <dbReference type="NCBI Taxonomy" id="454146"/>
    <lineage>
        <taxon>Bacteria</taxon>
        <taxon>Pseudomonadati</taxon>
        <taxon>Verrucomicrobiota</taxon>
        <taxon>Verrucomicrobiia</taxon>
        <taxon>Verrucomicrobiales</taxon>
        <taxon>Verrucomicrobiaceae</taxon>
        <taxon>Roseibacillus</taxon>
    </lineage>
</organism>
<reference evidence="2" key="1">
    <citation type="submission" date="2021-01" db="EMBL/GenBank/DDBJ databases">
        <title>Modified the classification status of verrucomicrobia.</title>
        <authorList>
            <person name="Feng X."/>
        </authorList>
    </citation>
    <scope>NUCLEOTIDE SEQUENCE</scope>
    <source>
        <strain evidence="2">KCTC 12986</strain>
    </source>
</reference>
<name>A0A934VLR5_9BACT</name>
<feature type="compositionally biased region" description="Polar residues" evidence="1">
    <location>
        <begin position="40"/>
        <end position="49"/>
    </location>
</feature>
<sequence>MNVLRSVSIVVLVIALLGGGLQHFRSFVENVGREELQRTGPDSKSQNANRKSENISKRDDFWSKSLVVSEPMYTTDPIEEKLDDLKNYVESGSSDVLINLLQEIKSRDVGPRNLFLYRLYTGLSKASLEEPRKFQWIFENFDKISMVLNEYSGSGVGRFAFGAKLSQEIYWNLKKLEIDWVDELEYLPSGDCKMEMRDWLLPYAMVDDLDSHVYLYDELTEESRSVVEQSLMEISSLNNKNQFFALGLYLDQGGEKGVQKEVVDGWFVNDEWVISHASELSIMIENASSGPRKDLVLGKISLSLCDEFPDESMLWLGEIEDAEYAKVVKAEMMKRR</sequence>
<dbReference type="EMBL" id="JAENIO010000009">
    <property type="protein sequence ID" value="MBK1833522.1"/>
    <property type="molecule type" value="Genomic_DNA"/>
</dbReference>
<gene>
    <name evidence="2" type="ORF">JIN78_05550</name>
</gene>
<evidence type="ECO:0000313" key="2">
    <source>
        <dbReference type="EMBL" id="MBK1833522.1"/>
    </source>
</evidence>
<evidence type="ECO:0000313" key="3">
    <source>
        <dbReference type="Proteomes" id="UP000604083"/>
    </source>
</evidence>
<comment type="caution">
    <text evidence="2">The sequence shown here is derived from an EMBL/GenBank/DDBJ whole genome shotgun (WGS) entry which is preliminary data.</text>
</comment>
<keyword evidence="3" id="KW-1185">Reference proteome</keyword>
<proteinExistence type="predicted"/>
<dbReference type="Proteomes" id="UP000604083">
    <property type="component" value="Unassembled WGS sequence"/>
</dbReference>
<feature type="region of interest" description="Disordered" evidence="1">
    <location>
        <begin position="35"/>
        <end position="55"/>
    </location>
</feature>
<protein>
    <submittedName>
        <fullName evidence="2">Uncharacterized protein</fullName>
    </submittedName>
</protein>
<dbReference type="RefSeq" id="WP_200390954.1">
    <property type="nucleotide sequence ID" value="NZ_JAENIO010000009.1"/>
</dbReference>